<accession>A0AAD4KXY6</accession>
<dbReference type="RefSeq" id="XP_046073782.1">
    <property type="nucleotide sequence ID" value="XM_046219349.1"/>
</dbReference>
<keyword evidence="1" id="KW-1133">Transmembrane helix</keyword>
<dbReference type="InterPro" id="IPR018827">
    <property type="entry name" value="YTP1_C"/>
</dbReference>
<dbReference type="Proteomes" id="UP001201262">
    <property type="component" value="Unassembled WGS sequence"/>
</dbReference>
<sequence length="516" mass="56895">MNMDMDHGNNNSFEHNPDVGATIDAADWPESYFAHGQHTCVNLGHIAREVIAWFFFLPIVITGAMHSITRSRLALLVQFLFLVINVFGLLLGAMCAEVVMGLLFTYSDRNKPSNTRSLDSGNAYENTAFLPVAVSEPADDQDSSRIYCWSCDSGQGTEPMWSTLHSRQTFLESGGLRLSPYVDDDDEDYAEKIGDDPIDGCLGQLLRLARVDSFLSALVLGLISRRMMGALGVIYVVIERMIMLFRFIAIATGAVTYGGIIRGSNVFNGLAHFIKGGIFFWYGILTCGRWMGSFADFGWAWNIKPSRSVVGEWAAHAPSGEFTESFVIFLYGVTDDLEHVSISILFFGGGLCGMLIESQGVHTWINTGIYHSPTVLTQQYSPQTYAQPPTQRISLNPMPLLIIMLLGLMIIVTYLVLCVRPPESLLPYRPPSELVASFCLIAGGLIFMLSTKDIIVAMEYVELNAIFVFTIGMGFSALVMAYEMLCISLKAWAAPRTPLPTPSTSAAAVEREHSQE</sequence>
<dbReference type="Pfam" id="PF10355">
    <property type="entry name" value="Ytp1"/>
    <property type="match status" value="2"/>
</dbReference>
<dbReference type="AlphaFoldDB" id="A0AAD4KXY6"/>
<proteinExistence type="predicted"/>
<keyword evidence="1" id="KW-0812">Transmembrane</keyword>
<feature type="transmembrane region" description="Helical" evidence="1">
    <location>
        <begin position="463"/>
        <end position="482"/>
    </location>
</feature>
<evidence type="ECO:0000313" key="4">
    <source>
        <dbReference type="EMBL" id="KAH8699318.1"/>
    </source>
</evidence>
<dbReference type="Pfam" id="PF10348">
    <property type="entry name" value="DUF2427"/>
    <property type="match status" value="1"/>
</dbReference>
<evidence type="ECO:0008006" key="6">
    <source>
        <dbReference type="Google" id="ProtNLM"/>
    </source>
</evidence>
<comment type="caution">
    <text evidence="4">The sequence shown here is derived from an EMBL/GenBank/DDBJ whole genome shotgun (WGS) entry which is preliminary data.</text>
</comment>
<feature type="transmembrane region" description="Helical" evidence="1">
    <location>
        <begin position="214"/>
        <end position="238"/>
    </location>
</feature>
<organism evidence="4 5">
    <name type="scientific">Talaromyces proteolyticus</name>
    <dbReference type="NCBI Taxonomy" id="1131652"/>
    <lineage>
        <taxon>Eukaryota</taxon>
        <taxon>Fungi</taxon>
        <taxon>Dikarya</taxon>
        <taxon>Ascomycota</taxon>
        <taxon>Pezizomycotina</taxon>
        <taxon>Eurotiomycetes</taxon>
        <taxon>Eurotiomycetidae</taxon>
        <taxon>Eurotiales</taxon>
        <taxon>Trichocomaceae</taxon>
        <taxon>Talaromyces</taxon>
        <taxon>Talaromyces sect. Bacilispori</taxon>
    </lineage>
</organism>
<name>A0AAD4KXY6_9EURO</name>
<dbReference type="GeneID" id="70249636"/>
<feature type="transmembrane region" description="Helical" evidence="1">
    <location>
        <begin position="400"/>
        <end position="422"/>
    </location>
</feature>
<gene>
    <name evidence="4" type="ORF">BGW36DRAFT_416614</name>
</gene>
<evidence type="ECO:0000259" key="2">
    <source>
        <dbReference type="Pfam" id="PF10348"/>
    </source>
</evidence>
<dbReference type="EMBL" id="JAJTJA010000005">
    <property type="protein sequence ID" value="KAH8699318.1"/>
    <property type="molecule type" value="Genomic_DNA"/>
</dbReference>
<feature type="transmembrane region" description="Helical" evidence="1">
    <location>
        <begin position="273"/>
        <end position="292"/>
    </location>
</feature>
<protein>
    <recommendedName>
        <fullName evidence="6">Integral membrane protein</fullName>
    </recommendedName>
</protein>
<dbReference type="InterPro" id="IPR018825">
    <property type="entry name" value="DUF2427"/>
</dbReference>
<feature type="domain" description="Protein YTP1-like C-terminal" evidence="3">
    <location>
        <begin position="411"/>
        <end position="490"/>
    </location>
</feature>
<keyword evidence="1" id="KW-0472">Membrane</keyword>
<feature type="transmembrane region" description="Helical" evidence="1">
    <location>
        <begin position="75"/>
        <end position="106"/>
    </location>
</feature>
<feature type="domain" description="DUF2427" evidence="2">
    <location>
        <begin position="29"/>
        <end position="94"/>
    </location>
</feature>
<dbReference type="PANTHER" id="PTHR31685:SF3">
    <property type="entry name" value="INTEGRAL MEMBRANE PROTEIN (AFU_ORTHOLOGUE AFUA_6G12730)"/>
    <property type="match status" value="1"/>
</dbReference>
<keyword evidence="5" id="KW-1185">Reference proteome</keyword>
<feature type="transmembrane region" description="Helical" evidence="1">
    <location>
        <begin position="434"/>
        <end position="451"/>
    </location>
</feature>
<evidence type="ECO:0000259" key="3">
    <source>
        <dbReference type="Pfam" id="PF10355"/>
    </source>
</evidence>
<feature type="transmembrane region" description="Helical" evidence="1">
    <location>
        <begin position="244"/>
        <end position="261"/>
    </location>
</feature>
<evidence type="ECO:0000256" key="1">
    <source>
        <dbReference type="SAM" id="Phobius"/>
    </source>
</evidence>
<reference evidence="4" key="1">
    <citation type="submission" date="2021-12" db="EMBL/GenBank/DDBJ databases">
        <title>Convergent genome expansion in fungi linked to evolution of root-endophyte symbiosis.</title>
        <authorList>
            <consortium name="DOE Joint Genome Institute"/>
            <person name="Ke Y.-H."/>
            <person name="Bonito G."/>
            <person name="Liao H.-L."/>
            <person name="Looney B."/>
            <person name="Rojas-Flechas A."/>
            <person name="Nash J."/>
            <person name="Hameed K."/>
            <person name="Schadt C."/>
            <person name="Martin F."/>
            <person name="Crous P.W."/>
            <person name="Miettinen O."/>
            <person name="Magnuson J.K."/>
            <person name="Labbe J."/>
            <person name="Jacobson D."/>
            <person name="Doktycz M.J."/>
            <person name="Veneault-Fourrey C."/>
            <person name="Kuo A."/>
            <person name="Mondo S."/>
            <person name="Calhoun S."/>
            <person name="Riley R."/>
            <person name="Ohm R."/>
            <person name="LaButti K."/>
            <person name="Andreopoulos B."/>
            <person name="Pangilinan J."/>
            <person name="Nolan M."/>
            <person name="Tritt A."/>
            <person name="Clum A."/>
            <person name="Lipzen A."/>
            <person name="Daum C."/>
            <person name="Barry K."/>
            <person name="Grigoriev I.V."/>
            <person name="Vilgalys R."/>
        </authorList>
    </citation>
    <scope>NUCLEOTIDE SEQUENCE</scope>
    <source>
        <strain evidence="4">PMI_201</strain>
    </source>
</reference>
<feature type="domain" description="Protein YTP1-like C-terminal" evidence="3">
    <location>
        <begin position="246"/>
        <end position="410"/>
    </location>
</feature>
<feature type="transmembrane region" description="Helical" evidence="1">
    <location>
        <begin position="339"/>
        <end position="356"/>
    </location>
</feature>
<evidence type="ECO:0000313" key="5">
    <source>
        <dbReference type="Proteomes" id="UP001201262"/>
    </source>
</evidence>
<dbReference type="PANTHER" id="PTHR31685">
    <property type="entry name" value="INTEGRAL MEMBRANE PROTEIN (AFU_ORTHOLOGUE AFUA_6G12730)-RELATED"/>
    <property type="match status" value="1"/>
</dbReference>
<feature type="transmembrane region" description="Helical" evidence="1">
    <location>
        <begin position="50"/>
        <end position="69"/>
    </location>
</feature>